<evidence type="ECO:0000313" key="2">
    <source>
        <dbReference type="RefSeq" id="XP_060674447.1"/>
    </source>
</evidence>
<organism evidence="1 2">
    <name type="scientific">Ziziphus jujuba</name>
    <name type="common">Chinese jujube</name>
    <name type="synonym">Ziziphus sativa</name>
    <dbReference type="NCBI Taxonomy" id="326968"/>
    <lineage>
        <taxon>Eukaryota</taxon>
        <taxon>Viridiplantae</taxon>
        <taxon>Streptophyta</taxon>
        <taxon>Embryophyta</taxon>
        <taxon>Tracheophyta</taxon>
        <taxon>Spermatophyta</taxon>
        <taxon>Magnoliopsida</taxon>
        <taxon>eudicotyledons</taxon>
        <taxon>Gunneridae</taxon>
        <taxon>Pentapetalae</taxon>
        <taxon>rosids</taxon>
        <taxon>fabids</taxon>
        <taxon>Rosales</taxon>
        <taxon>Rhamnaceae</taxon>
        <taxon>Paliureae</taxon>
        <taxon>Ziziphus</taxon>
    </lineage>
</organism>
<keyword evidence="1" id="KW-1185">Reference proteome</keyword>
<reference evidence="2" key="1">
    <citation type="submission" date="2025-08" db="UniProtKB">
        <authorList>
            <consortium name="RefSeq"/>
        </authorList>
    </citation>
    <scope>IDENTIFICATION</scope>
    <source>
        <tissue evidence="2">Seedling</tissue>
    </source>
</reference>
<sequence length="204" mass="23481">MISEITEEEDEEEATCFIDTDAQKQRVRQIIEYQKEQYRSSSSLSSSSASCSSFSASQRSSSLFNLMKTGSTSLRRLFEMEHTSLATYFENYSGSPLIKPIPLWSGDSDQESHIDPWASIKQYRPNVDSEIDDGQNRSASGGNFLDGDFGFVKTKVRIGNRKLTRKKSFRRLPGFGFWRCRGFRFRLKLIRRIKIAIFGRKQKL</sequence>
<dbReference type="Proteomes" id="UP001652623">
    <property type="component" value="Chromosome 6"/>
</dbReference>
<dbReference type="GeneID" id="132804287"/>
<accession>A0ABM4ACJ5</accession>
<name>A0ABM4ACJ5_ZIZJJ</name>
<proteinExistence type="predicted"/>
<evidence type="ECO:0000313" key="1">
    <source>
        <dbReference type="Proteomes" id="UP001652623"/>
    </source>
</evidence>
<protein>
    <submittedName>
        <fullName evidence="2">Uncharacterized protein LOC132804287</fullName>
    </submittedName>
</protein>
<dbReference type="RefSeq" id="XP_060674447.1">
    <property type="nucleotide sequence ID" value="XM_060818464.1"/>
</dbReference>
<gene>
    <name evidence="2" type="primary">LOC132804287</name>
</gene>